<accession>A0A941BQ01</accession>
<dbReference type="EMBL" id="JAGQDE010000004">
    <property type="protein sequence ID" value="MBQ0958590.1"/>
    <property type="molecule type" value="Genomic_DNA"/>
</dbReference>
<feature type="region of interest" description="Disordered" evidence="1">
    <location>
        <begin position="1677"/>
        <end position="1707"/>
    </location>
</feature>
<dbReference type="InterPro" id="IPR040853">
    <property type="entry name" value="RapA2_cadherin-like"/>
</dbReference>
<feature type="compositionally biased region" description="Pro residues" evidence="1">
    <location>
        <begin position="579"/>
        <end position="591"/>
    </location>
</feature>
<organism evidence="3 4">
    <name type="scientific">Ideonella aquatica</name>
    <dbReference type="NCBI Taxonomy" id="2824119"/>
    <lineage>
        <taxon>Bacteria</taxon>
        <taxon>Pseudomonadati</taxon>
        <taxon>Pseudomonadota</taxon>
        <taxon>Betaproteobacteria</taxon>
        <taxon>Burkholderiales</taxon>
        <taxon>Sphaerotilaceae</taxon>
        <taxon>Ideonella</taxon>
    </lineage>
</organism>
<dbReference type="Gene3D" id="2.150.10.10">
    <property type="entry name" value="Serralysin-like metalloprotease, C-terminal"/>
    <property type="match status" value="1"/>
</dbReference>
<protein>
    <submittedName>
        <fullName evidence="3">Tandem-95 repeat protein</fullName>
    </submittedName>
</protein>
<feature type="compositionally biased region" description="Pro residues" evidence="1">
    <location>
        <begin position="373"/>
        <end position="385"/>
    </location>
</feature>
<keyword evidence="4" id="KW-1185">Reference proteome</keyword>
<dbReference type="InterPro" id="IPR011049">
    <property type="entry name" value="Serralysin-like_metalloprot_C"/>
</dbReference>
<proteinExistence type="predicted"/>
<dbReference type="InterPro" id="IPR002126">
    <property type="entry name" value="Cadherin-like_dom"/>
</dbReference>
<dbReference type="InterPro" id="IPR018511">
    <property type="entry name" value="Hemolysin-typ_Ca-bd_CS"/>
</dbReference>
<feature type="region of interest" description="Disordered" evidence="1">
    <location>
        <begin position="156"/>
        <end position="191"/>
    </location>
</feature>
<dbReference type="Pfam" id="PF17803">
    <property type="entry name" value="Cadherin_4"/>
    <property type="match status" value="1"/>
</dbReference>
<dbReference type="RefSeq" id="WP_210801111.1">
    <property type="nucleotide sequence ID" value="NZ_JAGQDE010000004.1"/>
</dbReference>
<dbReference type="Pfam" id="PF17892">
    <property type="entry name" value="Cadherin_5"/>
    <property type="match status" value="1"/>
</dbReference>
<dbReference type="Gene3D" id="2.60.40.1200">
    <property type="match status" value="4"/>
</dbReference>
<dbReference type="Pfam" id="PF17963">
    <property type="entry name" value="Big_9"/>
    <property type="match status" value="16"/>
</dbReference>
<dbReference type="Gene3D" id="2.60.40.2810">
    <property type="match status" value="3"/>
</dbReference>
<evidence type="ECO:0000259" key="2">
    <source>
        <dbReference type="PROSITE" id="PS50268"/>
    </source>
</evidence>
<dbReference type="Proteomes" id="UP000678374">
    <property type="component" value="Unassembled WGS sequence"/>
</dbReference>
<dbReference type="InterPro" id="IPR041690">
    <property type="entry name" value="Cadherin_5"/>
</dbReference>
<dbReference type="NCBIfam" id="NF012211">
    <property type="entry name" value="tand_rpt_95"/>
    <property type="match status" value="16"/>
</dbReference>
<evidence type="ECO:0000313" key="3">
    <source>
        <dbReference type="EMBL" id="MBQ0958590.1"/>
    </source>
</evidence>
<feature type="domain" description="Cadherin" evidence="2">
    <location>
        <begin position="591"/>
        <end position="701"/>
    </location>
</feature>
<comment type="caution">
    <text evidence="3">The sequence shown here is derived from an EMBL/GenBank/DDBJ whole genome shotgun (WGS) entry which is preliminary data.</text>
</comment>
<dbReference type="InterPro" id="IPR001343">
    <property type="entry name" value="Hemolysn_Ca-bd"/>
</dbReference>
<dbReference type="GO" id="GO:0005509">
    <property type="term" value="F:calcium ion binding"/>
    <property type="evidence" value="ECO:0007669"/>
    <property type="project" value="InterPro"/>
</dbReference>
<dbReference type="InterPro" id="IPR013783">
    <property type="entry name" value="Ig-like_fold"/>
</dbReference>
<feature type="compositionally biased region" description="Pro residues" evidence="1">
    <location>
        <begin position="476"/>
        <end position="488"/>
    </location>
</feature>
<feature type="region of interest" description="Disordered" evidence="1">
    <location>
        <begin position="575"/>
        <end position="620"/>
    </location>
</feature>
<dbReference type="SUPFAM" id="SSF51120">
    <property type="entry name" value="beta-Roll"/>
    <property type="match status" value="1"/>
</dbReference>
<dbReference type="InterPro" id="IPR019960">
    <property type="entry name" value="T1SS_VCA0849"/>
</dbReference>
<dbReference type="PROSITE" id="PS50268">
    <property type="entry name" value="CADHERIN_2"/>
    <property type="match status" value="4"/>
</dbReference>
<dbReference type="InterPro" id="IPR010221">
    <property type="entry name" value="VCBS_dom"/>
</dbReference>
<dbReference type="GO" id="GO:0007156">
    <property type="term" value="P:homophilic cell adhesion via plasma membrane adhesion molecules"/>
    <property type="evidence" value="ECO:0007669"/>
    <property type="project" value="InterPro"/>
</dbReference>
<dbReference type="CDD" id="cd11304">
    <property type="entry name" value="Cadherin_repeat"/>
    <property type="match status" value="1"/>
</dbReference>
<feature type="compositionally biased region" description="Polar residues" evidence="1">
    <location>
        <begin position="1684"/>
        <end position="1699"/>
    </location>
</feature>
<gene>
    <name evidence="3" type="ORF">KAK06_06420</name>
</gene>
<feature type="region of interest" description="Disordered" evidence="1">
    <location>
        <begin position="1458"/>
        <end position="1478"/>
    </location>
</feature>
<dbReference type="PRINTS" id="PR00313">
    <property type="entry name" value="CABNDNGRPT"/>
</dbReference>
<evidence type="ECO:0000313" key="4">
    <source>
        <dbReference type="Proteomes" id="UP000678374"/>
    </source>
</evidence>
<evidence type="ECO:0000256" key="1">
    <source>
        <dbReference type="SAM" id="MobiDB-lite"/>
    </source>
</evidence>
<dbReference type="Pfam" id="PF00353">
    <property type="entry name" value="HemolysinCabind"/>
    <property type="match status" value="1"/>
</dbReference>
<dbReference type="Gene3D" id="2.60.40.3440">
    <property type="match status" value="5"/>
</dbReference>
<dbReference type="PROSITE" id="PS00330">
    <property type="entry name" value="HEMOLYSIN_CALCIUM"/>
    <property type="match status" value="2"/>
</dbReference>
<dbReference type="GO" id="GO:0016020">
    <property type="term" value="C:membrane"/>
    <property type="evidence" value="ECO:0007669"/>
    <property type="project" value="InterPro"/>
</dbReference>
<dbReference type="NCBIfam" id="TIGR03661">
    <property type="entry name" value="T1SS_VCA0849"/>
    <property type="match status" value="1"/>
</dbReference>
<reference evidence="3" key="1">
    <citation type="submission" date="2021-04" db="EMBL/GenBank/DDBJ databases">
        <title>The genome sequence of Ideonella sp. 4Y11.</title>
        <authorList>
            <person name="Liu Y."/>
        </authorList>
    </citation>
    <scope>NUCLEOTIDE SEQUENCE</scope>
    <source>
        <strain evidence="3">4Y11</strain>
    </source>
</reference>
<dbReference type="NCBIfam" id="TIGR01965">
    <property type="entry name" value="VCBS_repeat"/>
    <property type="match status" value="3"/>
</dbReference>
<dbReference type="Gene3D" id="2.60.40.10">
    <property type="entry name" value="Immunoglobulins"/>
    <property type="match status" value="1"/>
</dbReference>
<feature type="domain" description="Cadherin" evidence="2">
    <location>
        <begin position="488"/>
        <end position="584"/>
    </location>
</feature>
<sequence length="3143" mass="318165">MSDHAKPASPTPAHTLKSSAVVHKAIQVVLGAPLPAKLAAPASTGAVQAPTGDATLKSSDAVARSAKPVDLLAKVDLPGTRSTAHANPAKPGPATADKAIKALDAGDADSAPAAGDGDALQAGLRVDRVVESVTPASLALSPLNGAPIAVRDEEQGPDLATASAAPDTVSVAEDGSVSFDPRTNDSGTLGGTLTVTTVGGQPISAGSPLVLPQGTLSLNPDGTLSFKPAPDFHGQITLPYTVVDDQGQTVGSTITITVTPVNDPPVPGTEPGDDGTPVADPNVDPDTGHYTARTPEDTAVAGQVKATDVDGDTLSFRLDDGPTHGSVVVNEDGTWTYTPGADYNGEDSFTVIVDDGHGGTAIATVDITVDPVNDPPQVGPDPDPSYDPATGHYAERTPEDTPVSGQVKGSDKDGDALTFRLDDAPTHGSVVVNADGTWTYTPSTDYNGPDAFTVIVDDGHGGTAIATVDITVDPVNDPPQVGPDPDPSYDPSTGHYAERTPEDTPVSGQVKGSDKDGDALSFRLDDAPTHGSVVVNTDGTWTYTPSADYNGSDAFTVIVDDGHGGTAIATVDITVDPVNDPPQVGPDPDPSYDPSTGHYAERTPEDTPVSGQVKGSDKDGDALSFRLDDAPTHGSVVVNADGTWTYTPSADYNGSDAFTVIVDDGHGGTAIATVDITVDPVNDNPLATDNSYAVIEDTPITGNVLTDGTPDSDRDGDALSVTGFRVDVNGDGVAESFASGQTATLMDASGQAIGTLLIRADGSFDFNPATNYNGPVPTITYTISDGHGGSDSASVVLGPVRPVDDSPRAVDDTASTPEDLPITINVLGNDADPDAGDTLTITRVEGQAIGEGQSVAVAHGSVMLSGGQLIFTPAKDYVGPVDFSYSVSDGRTEVPAQVHVEVTPVNDAPVAVDDALTVAPNGVGQIDVLANDSDPDNSLSELKVTQINGQDVVAGDRLTLTDGAGTVVGTVGLTADGKLEFRPAQDYNGPVPAVTYTVQDPDGLQDVGTVQFSIGENRGPSAVDDSGSTSEDSPLVVDAVRGVIQGVGADSDPDHDTLTVQGFGVGSSTTAPGGSVAGDWGTLTLRADGSYTFTPNAAAQALGTGDAAQDTFTYTIVDAAGNTDTATLTITVNGVNDSPVAGDVSGVTPFDQPITVDPIANSSDPEGDPLHITSVDGHPVTVGVPITLSDSLGHPIATVTLGADGRLTVDPVPGFTGPLDFDYLVADPQGASDTGHAHITVGPNTPPDARDDVVSMNEDTTVTFDPRSNDPDVEGDALTITQINGRDVQPGDSVVITEGTISVNADGTLSFTPNANYHGGPISVGYTVSDEFGGSDSATIRITVAPVNDPPVARDDANDQVWEDRQASGNVLDNDSDLDGDALSVTGFSVDTNGDGVAEAFTPGQTATIAGVGSLRLDADGAYVFTPAADYSGPVPLVGYTISDGHGGQDSATLSLGPVRPVDDSPRAVNDSATTPEDTPITINVLANDRDPDGDAMSITHVNGLAISEGTSVSVAHGQVTLVGGELRFTPEANYHGPASFTYTVTDGHTPVDARVDVNVTPVNDAPVAVDDALTVAPNGRGAIDLIANDSDVDGDALTLTHLNGQPVAVGSVISLVDPGTGQVVGTVTVLSLDGRVEFAPARDYNGPVPAMSYTVSDPSGTADVGQVDFRIGPNSAPTALADAQSTSEDTSVSGNVLGNDSDPEGDTLQVSGVAFGGSSGTVGQALAGQWGSLTLRADGSYSFQPNAAAQALDDGESRLDPFSYTIVDAAGNTATATLTITINGVNDGPATIDVSDTTPFDTPVTVNPLAGSTDPDGDPLSITQIDGRAVQVGVPLTLSDGTTGATIGTVTLNTNGTLTFDPVPGFAGPVDFTYTVSDGSTGVQGTAHITVGPNAAPDAQNDVVRMAEDTTVTFDPRSNDTDRESDALTITQINGHDVAPGDVVVLSEGRLTVNADGTLSFTPNANYHGGPVTVQYTVSDTYGGSDTATVAITVDPVNDAPVATDNSYAVTEDTPRSGNVLTDGVPDSDVDGDSLTVTSFAIDTNGDGVAESYAAGTTVTISGVGSLVVNANGHFTFTPLPNYNGSIPGATYTISDAHGGSATAQLTLGPDIIDVNDAPVATDNSGTTPEDQSLAGNLLTDGTADSDLDGDTLLVASFRVDTNGDGVGESFAAGSTATIDGVGTLRIDANGDYSFSPAADYSGPVPVATYTVSDSHGGSDTGTLTLNVTPVADTPLVSLTVGEPLLTSTLIDVNNATSTGQGFSVQAFAVDGSASTVSHFGNRNGVLGFGVSGGDNEEIDNVGGASEKLVVSFDQAISDASVTLAFLHNTEKARYTLYDAAGRVVGTGLISGLTDIVDPTFKISADGGQPFSRIEFTAPGASDGGSAVDDFLVHSISYTTAGSYPVSLSVTPTDVDHSESVSSVLLRVPTGVTLSAGTDNGDGTWTLPLDSHGSYQVAIDPVTHGVSITGLTMTVPTSVPAPVSVTVVGTVLDGASSAQGSASATAPGLDSVVQLRDDSGATVEDASRLSGNTLANDTQGADLTVTSFTVAGLGSFQAGQTATIAGVGTLTIDGEGLYTFVPVWNWSGAVPDITYVATNPTGDSAVAHLSLSVQAVADTPVLTVTSPADAPAVVFTNSWEANVNSDNTSTANQVTPFEGWTRLDSPDATTGGTNAFEVWSNQDSQQRQDSNYNTVVAAAGNGDDFLELNNATSLVQTLGITRTVSTTAGAVYELSFDYAGRPGFDGAYTTFGVYLDGKLVAQYSATSPMGYIDWKNLKFRFEGDGSDHTLTIRTDATAFNDAGRGAFIDDVSLTSLGSGVVKGNSGSYTAVDLSSHVQGQLVDTDGSESLSYTFSGLAAGSVIVSSTGTHTVGTDGKITIAASELDSAELRLPTSVSGHVDIGVVATATEAANGSAASSASQTLSINVVNTLNDVDIGGENLNNLFGTTAANNQAGTTGADRFVGSDGNDTQSGGAGNDVLDGGTGNDSLLGGEGADTLWGGSGNDVMDGGNGSDTFAWTLADRGATESDTIVGFNAAAAGAGGDILDLRDLLVGEWVSGTSNNLQNYLDIDTTSTPGTTVIHISSTGGFAGGVYDPAATDQTITLSSMNLRTDLGLGANATDAQVIQEMLSRSKLIVDTGG</sequence>
<name>A0A941BQ01_9BURK</name>
<feature type="domain" description="Cadherin" evidence="2">
    <location>
        <begin position="286"/>
        <end position="378"/>
    </location>
</feature>
<feature type="region of interest" description="Disordered" evidence="1">
    <location>
        <begin position="2010"/>
        <end position="2030"/>
    </location>
</feature>
<feature type="domain" description="Cadherin" evidence="2">
    <location>
        <begin position="385"/>
        <end position="481"/>
    </location>
</feature>
<feature type="region of interest" description="Disordered" evidence="1">
    <location>
        <begin position="472"/>
        <end position="519"/>
    </location>
</feature>
<feature type="region of interest" description="Disordered" evidence="1">
    <location>
        <begin position="370"/>
        <end position="412"/>
    </location>
</feature>